<keyword evidence="2" id="KW-0813">Transport</keyword>
<evidence type="ECO:0000256" key="1">
    <source>
        <dbReference type="ARBA" id="ARBA00005417"/>
    </source>
</evidence>
<dbReference type="GO" id="GO:0016887">
    <property type="term" value="F:ATP hydrolysis activity"/>
    <property type="evidence" value="ECO:0007669"/>
    <property type="project" value="InterPro"/>
</dbReference>
<dbReference type="InterPro" id="IPR015860">
    <property type="entry name" value="ABC_transpr_TagH-like"/>
</dbReference>
<reference evidence="9 10" key="1">
    <citation type="submission" date="2015-12" db="EMBL/GenBank/DDBJ databases">
        <title>Diversity of Burkholderia near neighbor genomes.</title>
        <authorList>
            <person name="Sahl J."/>
            <person name="Wagner D."/>
            <person name="Keim P."/>
        </authorList>
    </citation>
    <scope>NUCLEOTIDE SEQUENCE [LARGE SCALE GENOMIC DNA]</scope>
    <source>
        <strain evidence="9 10">BDU8</strain>
    </source>
</reference>
<dbReference type="CDD" id="cd03220">
    <property type="entry name" value="ABC_KpsT_Wzt"/>
    <property type="match status" value="1"/>
</dbReference>
<feature type="domain" description="ABC transporter" evidence="8">
    <location>
        <begin position="29"/>
        <end position="254"/>
    </location>
</feature>
<evidence type="ECO:0000313" key="9">
    <source>
        <dbReference type="EMBL" id="AOJ09082.1"/>
    </source>
</evidence>
<name>A0A1B4FZI6_9BURK</name>
<dbReference type="SMART" id="SM00382">
    <property type="entry name" value="AAA"/>
    <property type="match status" value="1"/>
</dbReference>
<feature type="region of interest" description="Disordered" evidence="7">
    <location>
        <begin position="235"/>
        <end position="273"/>
    </location>
</feature>
<dbReference type="Proteomes" id="UP000067711">
    <property type="component" value="Chromosome 1"/>
</dbReference>
<evidence type="ECO:0000256" key="3">
    <source>
        <dbReference type="ARBA" id="ARBA00022475"/>
    </source>
</evidence>
<proteinExistence type="inferred from homology"/>
<evidence type="ECO:0000256" key="6">
    <source>
        <dbReference type="ARBA" id="ARBA00022840"/>
    </source>
</evidence>
<dbReference type="AlphaFoldDB" id="A0A1B4FZI6"/>
<dbReference type="PROSITE" id="PS50893">
    <property type="entry name" value="ABC_TRANSPORTER_2"/>
    <property type="match status" value="1"/>
</dbReference>
<dbReference type="InterPro" id="IPR050683">
    <property type="entry name" value="Bact_Polysacc_Export_ATP-bd"/>
</dbReference>
<dbReference type="PANTHER" id="PTHR46743">
    <property type="entry name" value="TEICHOIC ACIDS EXPORT ATP-BINDING PROTEIN TAGH"/>
    <property type="match status" value="1"/>
</dbReference>
<dbReference type="GO" id="GO:0005524">
    <property type="term" value="F:ATP binding"/>
    <property type="evidence" value="ECO:0007669"/>
    <property type="project" value="UniProtKB-KW"/>
</dbReference>
<dbReference type="InterPro" id="IPR003593">
    <property type="entry name" value="AAA+_ATPase"/>
</dbReference>
<dbReference type="GO" id="GO:0016020">
    <property type="term" value="C:membrane"/>
    <property type="evidence" value="ECO:0007669"/>
    <property type="project" value="InterPro"/>
</dbReference>
<dbReference type="Gene3D" id="3.40.50.300">
    <property type="entry name" value="P-loop containing nucleotide triphosphate hydrolases"/>
    <property type="match status" value="1"/>
</dbReference>
<keyword evidence="3" id="KW-1003">Cell membrane</keyword>
<dbReference type="Pfam" id="PF00005">
    <property type="entry name" value="ABC_tran"/>
    <property type="match status" value="1"/>
</dbReference>
<protein>
    <submittedName>
        <fullName evidence="9">Sugar ABC transporter ATP-binding protein</fullName>
    </submittedName>
</protein>
<dbReference type="InterPro" id="IPR027417">
    <property type="entry name" value="P-loop_NTPase"/>
</dbReference>
<evidence type="ECO:0000256" key="2">
    <source>
        <dbReference type="ARBA" id="ARBA00022448"/>
    </source>
</evidence>
<feature type="compositionally biased region" description="Low complexity" evidence="7">
    <location>
        <begin position="248"/>
        <end position="262"/>
    </location>
</feature>
<dbReference type="SUPFAM" id="SSF52540">
    <property type="entry name" value="P-loop containing nucleoside triphosphate hydrolases"/>
    <property type="match status" value="1"/>
</dbReference>
<organism evidence="9 10">
    <name type="scientific">Burkholderia mayonis</name>
    <dbReference type="NCBI Taxonomy" id="1385591"/>
    <lineage>
        <taxon>Bacteria</taxon>
        <taxon>Pseudomonadati</taxon>
        <taxon>Pseudomonadota</taxon>
        <taxon>Betaproteobacteria</taxon>
        <taxon>Burkholderiales</taxon>
        <taxon>Burkholderiaceae</taxon>
        <taxon>Burkholderia</taxon>
        <taxon>pseudomallei group</taxon>
    </lineage>
</organism>
<evidence type="ECO:0000313" key="10">
    <source>
        <dbReference type="Proteomes" id="UP000067711"/>
    </source>
</evidence>
<feature type="compositionally biased region" description="Basic and acidic residues" evidence="7">
    <location>
        <begin position="263"/>
        <end position="273"/>
    </location>
</feature>
<evidence type="ECO:0000259" key="8">
    <source>
        <dbReference type="PROSITE" id="PS50893"/>
    </source>
</evidence>
<sequence length="273" mass="29260">MSSSITARDISVEFPIYENSHRSLKKTVLNLTTGGRIGQDSGRHAIVQALSSLSFTFEHGERVGLVGHNGSGKTTLLRTLSGVYAPVRGELKVQGKIASLLDVSMGLDPDATGFENIYLRGILDGLKPANIRSKIDEIADFSELGDYLNLPVRTYSSGMMLRLAFAISTSVEADILIMDEWLSVGDAEFSQKAAKRIEALVGQASILVLASHDPDLVARVCTRKISMEHGHIVADEPVIRPEQAGDTPGADSPAADALPADAPRIDRPAHAPH</sequence>
<comment type="similarity">
    <text evidence="1">Belongs to the ABC transporter superfamily.</text>
</comment>
<dbReference type="InterPro" id="IPR003439">
    <property type="entry name" value="ABC_transporter-like_ATP-bd"/>
</dbReference>
<evidence type="ECO:0000256" key="4">
    <source>
        <dbReference type="ARBA" id="ARBA00022519"/>
    </source>
</evidence>
<evidence type="ECO:0000256" key="5">
    <source>
        <dbReference type="ARBA" id="ARBA00022741"/>
    </source>
</evidence>
<dbReference type="GO" id="GO:0140359">
    <property type="term" value="F:ABC-type transporter activity"/>
    <property type="evidence" value="ECO:0007669"/>
    <property type="project" value="InterPro"/>
</dbReference>
<keyword evidence="5" id="KW-0547">Nucleotide-binding</keyword>
<accession>A0A1B4FZI6</accession>
<dbReference type="PANTHER" id="PTHR46743:SF2">
    <property type="entry name" value="TEICHOIC ACIDS EXPORT ATP-BINDING PROTEIN TAGH"/>
    <property type="match status" value="1"/>
</dbReference>
<evidence type="ECO:0000256" key="7">
    <source>
        <dbReference type="SAM" id="MobiDB-lite"/>
    </source>
</evidence>
<gene>
    <name evidence="9" type="ORF">WS71_17005</name>
</gene>
<keyword evidence="6 9" id="KW-0067">ATP-binding</keyword>
<keyword evidence="4" id="KW-0472">Membrane</keyword>
<dbReference type="EMBL" id="CP013389">
    <property type="protein sequence ID" value="AOJ09082.1"/>
    <property type="molecule type" value="Genomic_DNA"/>
</dbReference>
<keyword evidence="4" id="KW-0997">Cell inner membrane</keyword>